<organism evidence="3 4">
    <name type="scientific">Syntrophobotulus glycolicus (strain DSM 8271 / FlGlyR)</name>
    <dbReference type="NCBI Taxonomy" id="645991"/>
    <lineage>
        <taxon>Bacteria</taxon>
        <taxon>Bacillati</taxon>
        <taxon>Bacillota</taxon>
        <taxon>Clostridia</taxon>
        <taxon>Eubacteriales</taxon>
        <taxon>Desulfitobacteriaceae</taxon>
        <taxon>Syntrophobotulus</taxon>
    </lineage>
</organism>
<evidence type="ECO:0000256" key="1">
    <source>
        <dbReference type="SAM" id="Phobius"/>
    </source>
</evidence>
<dbReference type="EMBL" id="CP002547">
    <property type="protein sequence ID" value="ADY55604.1"/>
    <property type="molecule type" value="Genomic_DNA"/>
</dbReference>
<dbReference type="HOGENOM" id="CLU_787385_0_0_9"/>
<dbReference type="OrthoDB" id="2064324at2"/>
<reference evidence="4" key="2">
    <citation type="submission" date="2011-02" db="EMBL/GenBank/DDBJ databases">
        <title>The complete genome of Syntrophobotulus glycolicus DSM 8271.</title>
        <authorList>
            <person name="Lucas S."/>
            <person name="Copeland A."/>
            <person name="Lapidus A."/>
            <person name="Bruce D."/>
            <person name="Goodwin L."/>
            <person name="Pitluck S."/>
            <person name="Kyrpides N."/>
            <person name="Mavromatis K."/>
            <person name="Pagani I."/>
            <person name="Ivanova N."/>
            <person name="Mikhailova N."/>
            <person name="Chertkov O."/>
            <person name="Held B."/>
            <person name="Detter J.C."/>
            <person name="Tapia R."/>
            <person name="Han C."/>
            <person name="Land M."/>
            <person name="Hauser L."/>
            <person name="Markowitz V."/>
            <person name="Cheng J.-F."/>
            <person name="Hugenholtz P."/>
            <person name="Woyke T."/>
            <person name="Wu D."/>
            <person name="Spring S."/>
            <person name="Schroeder M."/>
            <person name="Brambilla E."/>
            <person name="Klenk H.-P."/>
            <person name="Eisen J.A."/>
        </authorList>
    </citation>
    <scope>NUCLEOTIDE SEQUENCE [LARGE SCALE GENOMIC DNA]</scope>
    <source>
        <strain evidence="4">DSM 8271 / FlGlyR</strain>
    </source>
</reference>
<evidence type="ECO:0000313" key="4">
    <source>
        <dbReference type="Proteomes" id="UP000007488"/>
    </source>
</evidence>
<dbReference type="AlphaFoldDB" id="F0SVA4"/>
<dbReference type="Gene3D" id="2.60.40.1630">
    <property type="entry name" value="bacillus anthracis domain"/>
    <property type="match status" value="1"/>
</dbReference>
<keyword evidence="1" id="KW-1133">Transmembrane helix</keyword>
<dbReference type="Proteomes" id="UP000007488">
    <property type="component" value="Chromosome"/>
</dbReference>
<dbReference type="KEGG" id="sgy:Sgly_1294"/>
<accession>F0SVA4</accession>
<feature type="transmembrane region" description="Helical" evidence="1">
    <location>
        <begin position="48"/>
        <end position="68"/>
    </location>
</feature>
<dbReference type="eggNOG" id="ENOG502ZA1Y">
    <property type="taxonomic scope" value="Bacteria"/>
</dbReference>
<dbReference type="STRING" id="645991.Sgly_1294"/>
<dbReference type="InterPro" id="IPR025436">
    <property type="entry name" value="DUF4179"/>
</dbReference>
<keyword evidence="4" id="KW-1185">Reference proteome</keyword>
<keyword evidence="1" id="KW-0812">Transmembrane</keyword>
<name>F0SVA4_SYNGF</name>
<sequence>MNLEDLIRETKPLYISVNQEEMTKNVFKAIRNQTQCTRKYKSSWLKRCGVVASITVLAMGGTFASGFVSPAIASMLSQIPLINTAYNLLENPALSPKGVRQAVTQGFDIKVNQVSSNNGITLTINNAYCAPNEFAFDMVASFSSNVTESPIIRTSDMQISINGTRKLYNLDGGTFEPTADGKYAGIVHFDAHNMQPYSLLPNQFNLEVSITKIGNITGQWNFIVPLSSKDVKNATKVFEPMITKTFNSITFTVQKVMVAPSEIEIDCELKQPLTIIDASTPHLKQLAAYDQAGNRLSGGIVTISKAQRNGNSNIIKITAKYTPPTEPLSNLTVKADGGLNGLSIPFAMQYSQ</sequence>
<keyword evidence="1" id="KW-0472">Membrane</keyword>
<feature type="domain" description="DUF4179" evidence="2">
    <location>
        <begin position="44"/>
        <end position="134"/>
    </location>
</feature>
<proteinExistence type="predicted"/>
<evidence type="ECO:0000313" key="3">
    <source>
        <dbReference type="EMBL" id="ADY55604.1"/>
    </source>
</evidence>
<gene>
    <name evidence="3" type="ordered locus">Sgly_1294</name>
</gene>
<dbReference type="Pfam" id="PF13786">
    <property type="entry name" value="DUF4179"/>
    <property type="match status" value="1"/>
</dbReference>
<dbReference type="RefSeq" id="WP_013624474.1">
    <property type="nucleotide sequence ID" value="NC_015172.1"/>
</dbReference>
<evidence type="ECO:0000259" key="2">
    <source>
        <dbReference type="Pfam" id="PF13786"/>
    </source>
</evidence>
<protein>
    <recommendedName>
        <fullName evidence="2">DUF4179 domain-containing protein</fullName>
    </recommendedName>
</protein>
<reference evidence="3 4" key="1">
    <citation type="journal article" date="2011" name="Stand. Genomic Sci.">
        <title>Complete genome sequence of Syntrophobotulus glycolicus type strain (FlGlyR).</title>
        <authorList>
            <person name="Han C."/>
            <person name="Mwirichia R."/>
            <person name="Chertkov O."/>
            <person name="Held B."/>
            <person name="Lapidus A."/>
            <person name="Nolan M."/>
            <person name="Lucas S."/>
            <person name="Hammon N."/>
            <person name="Deshpande S."/>
            <person name="Cheng J.F."/>
            <person name="Tapia R."/>
            <person name="Goodwin L."/>
            <person name="Pitluck S."/>
            <person name="Huntemann M."/>
            <person name="Liolios K."/>
            <person name="Ivanova N."/>
            <person name="Pagani I."/>
            <person name="Mavromatis K."/>
            <person name="Ovchinikova G."/>
            <person name="Pati A."/>
            <person name="Chen A."/>
            <person name="Palaniappan K."/>
            <person name="Land M."/>
            <person name="Hauser L."/>
            <person name="Brambilla E.M."/>
            <person name="Rohde M."/>
            <person name="Spring S."/>
            <person name="Sikorski J."/>
            <person name="Goker M."/>
            <person name="Woyke T."/>
            <person name="Bristow J."/>
            <person name="Eisen J.A."/>
            <person name="Markowitz V."/>
            <person name="Hugenholtz P."/>
            <person name="Kyrpides N.C."/>
            <person name="Klenk H.P."/>
            <person name="Detter J.C."/>
        </authorList>
    </citation>
    <scope>NUCLEOTIDE SEQUENCE [LARGE SCALE GENOMIC DNA]</scope>
    <source>
        <strain evidence="4">DSM 8271 / FlGlyR</strain>
    </source>
</reference>